<dbReference type="InterPro" id="IPR019193">
    <property type="entry name" value="UBQ-conj_enz_E2-bd_prot"/>
</dbReference>
<dbReference type="PANTHER" id="PTHR31531:SF2">
    <property type="entry name" value="E3 UBIQUITIN-PROTEIN LIGASE E3D"/>
    <property type="match status" value="1"/>
</dbReference>
<dbReference type="GO" id="GO:0005829">
    <property type="term" value="C:cytosol"/>
    <property type="evidence" value="ECO:0007669"/>
    <property type="project" value="TreeGrafter"/>
</dbReference>
<dbReference type="GO" id="GO:0061630">
    <property type="term" value="F:ubiquitin protein ligase activity"/>
    <property type="evidence" value="ECO:0007669"/>
    <property type="project" value="TreeGrafter"/>
</dbReference>
<comment type="caution">
    <text evidence="1">The sequence shown here is derived from an EMBL/GenBank/DDBJ whole genome shotgun (WGS) entry which is preliminary data.</text>
</comment>
<gene>
    <name evidence="1" type="ORF">RI543_002067</name>
</gene>
<accession>A0AAN7WP70</accession>
<protein>
    <submittedName>
        <fullName evidence="1">Uncharacterized protein</fullName>
    </submittedName>
</protein>
<dbReference type="GO" id="GO:0051865">
    <property type="term" value="P:protein autoubiquitination"/>
    <property type="evidence" value="ECO:0007669"/>
    <property type="project" value="TreeGrafter"/>
</dbReference>
<sequence length="395" mass="46243">MKYLIEYLPRIDCIQVQIEDDVDSVILKGLTPQEMVIECMRNNNTTHKLQQLNIELPQVVLAVVEKNLKFIRHSKYMWSLRLKLYPKKNLSHKISTLWGSYDILLDSKLNKWNKKHLKSLKDFQFICDCCKFIILDSDTNCQRLNEMPSDNWVELMDYWHCHKPDTPIEYIDSSKQDLPAFSSSRYSTLKPYTNEVLISGSTFHTLLGTIKDKIEAIRQEGKTILRCIKCSNVLGERTASNNICKLYKWKLNLQCKQSNELDCYPPQNDVILKIWNYVTNYSGRYILLKCKDRKDLLIWIFALDIGVTLTDNVVYPNSVKILYVNGDNNEDYNTTKQGKRPKDCNNKNKTMNVEEIDVSELPYEKFLAQLNNNNQLLPNAAQVFNKWRISYLPLT</sequence>
<organism evidence="1 2">
    <name type="scientific">Arxiozyma heterogenica</name>
    <dbReference type="NCBI Taxonomy" id="278026"/>
    <lineage>
        <taxon>Eukaryota</taxon>
        <taxon>Fungi</taxon>
        <taxon>Dikarya</taxon>
        <taxon>Ascomycota</taxon>
        <taxon>Saccharomycotina</taxon>
        <taxon>Saccharomycetes</taxon>
        <taxon>Saccharomycetales</taxon>
        <taxon>Saccharomycetaceae</taxon>
        <taxon>Arxiozyma</taxon>
    </lineage>
</organism>
<dbReference type="Pfam" id="PF09814">
    <property type="entry name" value="HECT_2"/>
    <property type="match status" value="1"/>
</dbReference>
<dbReference type="Proteomes" id="UP001306508">
    <property type="component" value="Unassembled WGS sequence"/>
</dbReference>
<dbReference type="GO" id="GO:0000209">
    <property type="term" value="P:protein polyubiquitination"/>
    <property type="evidence" value="ECO:0007669"/>
    <property type="project" value="TreeGrafter"/>
</dbReference>
<keyword evidence="2" id="KW-1185">Reference proteome</keyword>
<dbReference type="PANTHER" id="PTHR31531">
    <property type="entry name" value="E3 UBIQUITIN-PROTEIN LIGASE E3D FAMILY MEMBER"/>
    <property type="match status" value="1"/>
</dbReference>
<evidence type="ECO:0000313" key="2">
    <source>
        <dbReference type="Proteomes" id="UP001306508"/>
    </source>
</evidence>
<evidence type="ECO:0000313" key="1">
    <source>
        <dbReference type="EMBL" id="KAK5780312.1"/>
    </source>
</evidence>
<name>A0AAN7WP70_9SACH</name>
<proteinExistence type="predicted"/>
<dbReference type="GO" id="GO:0043161">
    <property type="term" value="P:proteasome-mediated ubiquitin-dependent protein catabolic process"/>
    <property type="evidence" value="ECO:0007669"/>
    <property type="project" value="TreeGrafter"/>
</dbReference>
<dbReference type="GO" id="GO:0030332">
    <property type="term" value="F:cyclin binding"/>
    <property type="evidence" value="ECO:0007669"/>
    <property type="project" value="TreeGrafter"/>
</dbReference>
<dbReference type="AlphaFoldDB" id="A0AAN7WP70"/>
<dbReference type="GO" id="GO:0031624">
    <property type="term" value="F:ubiquitin conjugating enzyme binding"/>
    <property type="evidence" value="ECO:0007669"/>
    <property type="project" value="TreeGrafter"/>
</dbReference>
<dbReference type="GO" id="GO:0006513">
    <property type="term" value="P:protein monoubiquitination"/>
    <property type="evidence" value="ECO:0007669"/>
    <property type="project" value="TreeGrafter"/>
</dbReference>
<reference evidence="2" key="1">
    <citation type="submission" date="2023-07" db="EMBL/GenBank/DDBJ databases">
        <title>A draft genome of Kazachstania heterogenica Y-27499.</title>
        <authorList>
            <person name="Donic C."/>
            <person name="Kralova J.S."/>
            <person name="Fidel L."/>
            <person name="Ben-Dor S."/>
            <person name="Jung S."/>
        </authorList>
    </citation>
    <scope>NUCLEOTIDE SEQUENCE [LARGE SCALE GENOMIC DNA]</scope>
    <source>
        <strain evidence="2">Y27499</strain>
    </source>
</reference>
<dbReference type="EMBL" id="JAWIZZ010000041">
    <property type="protein sequence ID" value="KAK5780312.1"/>
    <property type="molecule type" value="Genomic_DNA"/>
</dbReference>
<dbReference type="GO" id="GO:0005634">
    <property type="term" value="C:nucleus"/>
    <property type="evidence" value="ECO:0007669"/>
    <property type="project" value="TreeGrafter"/>
</dbReference>
<dbReference type="GO" id="GO:0000151">
    <property type="term" value="C:ubiquitin ligase complex"/>
    <property type="evidence" value="ECO:0007669"/>
    <property type="project" value="TreeGrafter"/>
</dbReference>